<dbReference type="Proteomes" id="UP001357223">
    <property type="component" value="Chromosome"/>
</dbReference>
<dbReference type="RefSeq" id="WP_338448634.1">
    <property type="nucleotide sequence ID" value="NZ_CP137640.1"/>
</dbReference>
<feature type="transmembrane region" description="Helical" evidence="1">
    <location>
        <begin position="118"/>
        <end position="143"/>
    </location>
</feature>
<keyword evidence="1" id="KW-1133">Transmembrane helix</keyword>
<keyword evidence="3" id="KW-1185">Reference proteome</keyword>
<feature type="transmembrane region" description="Helical" evidence="1">
    <location>
        <begin position="181"/>
        <end position="204"/>
    </location>
</feature>
<name>A0ABZ2CCF2_9BACI</name>
<protein>
    <submittedName>
        <fullName evidence="2">Uncharacterized protein</fullName>
    </submittedName>
</protein>
<evidence type="ECO:0000256" key="1">
    <source>
        <dbReference type="SAM" id="Phobius"/>
    </source>
</evidence>
<organism evidence="2 3">
    <name type="scientific">Niallia oryzisoli</name>
    <dbReference type="NCBI Taxonomy" id="1737571"/>
    <lineage>
        <taxon>Bacteria</taxon>
        <taxon>Bacillati</taxon>
        <taxon>Bacillota</taxon>
        <taxon>Bacilli</taxon>
        <taxon>Bacillales</taxon>
        <taxon>Bacillaceae</taxon>
        <taxon>Niallia</taxon>
    </lineage>
</organism>
<keyword evidence="1" id="KW-0812">Transmembrane</keyword>
<feature type="transmembrane region" description="Helical" evidence="1">
    <location>
        <begin position="252"/>
        <end position="270"/>
    </location>
</feature>
<reference evidence="2 3" key="1">
    <citation type="submission" date="2023-10" db="EMBL/GenBank/DDBJ databases">
        <title>Niallia locisalis sp.nov. isolated from a salt pond sample.</title>
        <authorList>
            <person name="Li X.-J."/>
            <person name="Dong L."/>
        </authorList>
    </citation>
    <scope>NUCLEOTIDE SEQUENCE [LARGE SCALE GENOMIC DNA]</scope>
    <source>
        <strain evidence="2 3">DSM 29761</strain>
    </source>
</reference>
<gene>
    <name evidence="2" type="ORF">R4Z09_20765</name>
</gene>
<sequence length="276" mass="32402">MNRFLKLVHFEFHRFLKLYLVLMGITILLQMIGVIVESRNYVNRANQLIYKEYMPMEQFIEQYGTYSFMQMVHSFWFMGPITLCIAALLIYVFFIWYRDWFGKSTFIYRLFMLPTSRLNVYFAKGAVIFLLILGLLALQLVLIPLENRMLQLMVPKEYLDVLTVNQIMKVDYLSILFPPSFIEFLLTYGGGMTAVFIVFNAILFERSYRMKGIVFGILYCACSLFIFLAPILVDSFILKNYFYPLEILFMEIGTGIIVLAGAIWTGNYLLKNKVRV</sequence>
<feature type="transmembrane region" description="Helical" evidence="1">
    <location>
        <begin position="75"/>
        <end position="97"/>
    </location>
</feature>
<evidence type="ECO:0000313" key="3">
    <source>
        <dbReference type="Proteomes" id="UP001357223"/>
    </source>
</evidence>
<dbReference type="EMBL" id="CP137640">
    <property type="protein sequence ID" value="WVX79702.1"/>
    <property type="molecule type" value="Genomic_DNA"/>
</dbReference>
<feature type="transmembrane region" description="Helical" evidence="1">
    <location>
        <begin position="213"/>
        <end position="232"/>
    </location>
</feature>
<accession>A0ABZ2CCF2</accession>
<proteinExistence type="predicted"/>
<evidence type="ECO:0000313" key="2">
    <source>
        <dbReference type="EMBL" id="WVX79702.1"/>
    </source>
</evidence>
<feature type="transmembrane region" description="Helical" evidence="1">
    <location>
        <begin position="16"/>
        <end position="36"/>
    </location>
</feature>
<keyword evidence="1" id="KW-0472">Membrane</keyword>